<proteinExistence type="inferred from homology"/>
<evidence type="ECO:0000256" key="7">
    <source>
        <dbReference type="ARBA" id="ARBA00023136"/>
    </source>
</evidence>
<dbReference type="InterPro" id="IPR004776">
    <property type="entry name" value="Mem_transp_PIN-like"/>
</dbReference>
<evidence type="ECO:0000256" key="4">
    <source>
        <dbReference type="ARBA" id="ARBA00022475"/>
    </source>
</evidence>
<feature type="transmembrane region" description="Helical" evidence="8">
    <location>
        <begin position="184"/>
        <end position="204"/>
    </location>
</feature>
<protein>
    <submittedName>
        <fullName evidence="10">Predicted permease</fullName>
    </submittedName>
    <submittedName>
        <fullName evidence="9">Putative permease</fullName>
    </submittedName>
</protein>
<feature type="transmembrane region" description="Helical" evidence="8">
    <location>
        <begin position="39"/>
        <end position="56"/>
    </location>
</feature>
<dbReference type="EMBL" id="CP011312">
    <property type="protein sequence ID" value="AKE40921.1"/>
    <property type="molecule type" value="Genomic_DNA"/>
</dbReference>
<evidence type="ECO:0000313" key="9">
    <source>
        <dbReference type="EMBL" id="AKE40921.1"/>
    </source>
</evidence>
<sequence length="298" mass="31830">MLAVLHGFFIIFTVIFAGYLLSLTAIISSEEQRLILNKVAFYLATPALIFTVLAKAKPETLTSPIIGISTISALLTASIFVLFMRSDRASTTIGAASASYVNSNNIGLPVGIYMLGNAAYVAPLLLVQMVFFTPIILALIAPRKNWHSIIRAVSSPIVIGSVLGMCVSLLRIEIPGLVMDPLELIGGASIPMILLSFGASLRGAKPLSNSIYRRPMLFATTLKVVIMPMVAYCIGRLCGLPADQLYAVTILAALPTAQNIYNYAATYQRGEAVARNTVLLSTFCSLPAMLIIAALLSS</sequence>
<organism evidence="9 11">
    <name type="scientific">Corynebacterium kutscheri</name>
    <dbReference type="NCBI Taxonomy" id="35755"/>
    <lineage>
        <taxon>Bacteria</taxon>
        <taxon>Bacillati</taxon>
        <taxon>Actinomycetota</taxon>
        <taxon>Actinomycetes</taxon>
        <taxon>Mycobacteriales</taxon>
        <taxon>Corynebacteriaceae</taxon>
        <taxon>Corynebacterium</taxon>
    </lineage>
</organism>
<dbReference type="Proteomes" id="UP000271380">
    <property type="component" value="Chromosome"/>
</dbReference>
<dbReference type="GO" id="GO:0005886">
    <property type="term" value="C:plasma membrane"/>
    <property type="evidence" value="ECO:0007669"/>
    <property type="project" value="UniProtKB-SubCell"/>
</dbReference>
<evidence type="ECO:0000256" key="6">
    <source>
        <dbReference type="ARBA" id="ARBA00022989"/>
    </source>
</evidence>
<evidence type="ECO:0000256" key="5">
    <source>
        <dbReference type="ARBA" id="ARBA00022692"/>
    </source>
</evidence>
<dbReference type="AlphaFoldDB" id="A0A0F6TD43"/>
<dbReference type="Gene3D" id="1.20.1530.20">
    <property type="match status" value="1"/>
</dbReference>
<feature type="transmembrane region" description="Helical" evidence="8">
    <location>
        <begin position="216"/>
        <end position="239"/>
    </location>
</feature>
<keyword evidence="7 8" id="KW-0472">Membrane</keyword>
<keyword evidence="5 8" id="KW-0812">Transmembrane</keyword>
<keyword evidence="11" id="KW-1185">Reference proteome</keyword>
<keyword evidence="4" id="KW-1003">Cell membrane</keyword>
<dbReference type="KEGG" id="cku:UL82_03570"/>
<dbReference type="InterPro" id="IPR038770">
    <property type="entry name" value="Na+/solute_symporter_sf"/>
</dbReference>
<feature type="transmembrane region" description="Helical" evidence="8">
    <location>
        <begin position="245"/>
        <end position="265"/>
    </location>
</feature>
<dbReference type="HOGENOM" id="CLU_056175_2_2_11"/>
<name>A0A0F6TD43_9CORY</name>
<dbReference type="STRING" id="35755.UL82_03570"/>
<evidence type="ECO:0000256" key="1">
    <source>
        <dbReference type="ARBA" id="ARBA00004651"/>
    </source>
</evidence>
<feature type="transmembrane region" description="Helical" evidence="8">
    <location>
        <begin position="62"/>
        <end position="83"/>
    </location>
</feature>
<evidence type="ECO:0000256" key="2">
    <source>
        <dbReference type="ARBA" id="ARBA00010145"/>
    </source>
</evidence>
<feature type="transmembrane region" description="Helical" evidence="8">
    <location>
        <begin position="95"/>
        <end position="114"/>
    </location>
</feature>
<dbReference type="EMBL" id="LR134377">
    <property type="protein sequence ID" value="VEH06729.1"/>
    <property type="molecule type" value="Genomic_DNA"/>
</dbReference>
<dbReference type="Pfam" id="PF03547">
    <property type="entry name" value="Mem_trans"/>
    <property type="match status" value="2"/>
</dbReference>
<reference evidence="9 11" key="1">
    <citation type="journal article" date="2015" name="Genome Announc.">
        <title>Complete Genome Sequence of Corynebacterium kutscheri DSM 20755, a Corynebacterial Type Strain with Remarkably Low G+C Content of Chromosomal DNA.</title>
        <authorList>
            <person name="Ruckert C."/>
            <person name="Albersmeier A."/>
            <person name="Winkler A."/>
            <person name="Tauch A."/>
        </authorList>
    </citation>
    <scope>NUCLEOTIDE SEQUENCE [LARGE SCALE GENOMIC DNA]</scope>
    <source>
        <strain evidence="9 11">DSM 20755</strain>
    </source>
</reference>
<dbReference type="Proteomes" id="UP000033457">
    <property type="component" value="Chromosome"/>
</dbReference>
<feature type="transmembrane region" description="Helical" evidence="8">
    <location>
        <begin position="153"/>
        <end position="172"/>
    </location>
</feature>
<evidence type="ECO:0000313" key="12">
    <source>
        <dbReference type="Proteomes" id="UP000271380"/>
    </source>
</evidence>
<dbReference type="OrthoDB" id="5405318at2"/>
<evidence type="ECO:0000256" key="3">
    <source>
        <dbReference type="ARBA" id="ARBA00022448"/>
    </source>
</evidence>
<accession>A0A0F6TD43</accession>
<evidence type="ECO:0000313" key="11">
    <source>
        <dbReference type="Proteomes" id="UP000033457"/>
    </source>
</evidence>
<comment type="similarity">
    <text evidence="2">Belongs to the auxin efflux carrier (TC 2.A.69) family.</text>
</comment>
<feature type="transmembrane region" description="Helical" evidence="8">
    <location>
        <begin position="277"/>
        <end position="296"/>
    </location>
</feature>
<reference evidence="10 12" key="2">
    <citation type="submission" date="2018-12" db="EMBL/GenBank/DDBJ databases">
        <authorList>
            <consortium name="Pathogen Informatics"/>
        </authorList>
    </citation>
    <scope>NUCLEOTIDE SEQUENCE [LARGE SCALE GENOMIC DNA]</scope>
    <source>
        <strain evidence="10 12">NCTC949</strain>
    </source>
</reference>
<evidence type="ECO:0000256" key="8">
    <source>
        <dbReference type="SAM" id="Phobius"/>
    </source>
</evidence>
<feature type="transmembrane region" description="Helical" evidence="8">
    <location>
        <begin position="6"/>
        <end position="27"/>
    </location>
</feature>
<evidence type="ECO:0000313" key="10">
    <source>
        <dbReference type="EMBL" id="VEH06729.1"/>
    </source>
</evidence>
<dbReference type="GO" id="GO:0055085">
    <property type="term" value="P:transmembrane transport"/>
    <property type="evidence" value="ECO:0007669"/>
    <property type="project" value="InterPro"/>
</dbReference>
<keyword evidence="6 8" id="KW-1133">Transmembrane helix</keyword>
<dbReference type="PANTHER" id="PTHR36838">
    <property type="entry name" value="AUXIN EFFLUX CARRIER FAMILY PROTEIN"/>
    <property type="match status" value="1"/>
</dbReference>
<dbReference type="PANTHER" id="PTHR36838:SF1">
    <property type="entry name" value="SLR1864 PROTEIN"/>
    <property type="match status" value="1"/>
</dbReference>
<keyword evidence="3" id="KW-0813">Transport</keyword>
<comment type="subcellular location">
    <subcellularLocation>
        <location evidence="1">Cell membrane</location>
        <topology evidence="1">Multi-pass membrane protein</topology>
    </subcellularLocation>
</comment>
<feature type="transmembrane region" description="Helical" evidence="8">
    <location>
        <begin position="120"/>
        <end position="141"/>
    </location>
</feature>
<dbReference type="RefSeq" id="WP_046439036.1">
    <property type="nucleotide sequence ID" value="NZ_CP011312.1"/>
</dbReference>
<gene>
    <name evidence="10" type="ORF">NCTC949_01277</name>
    <name evidence="9" type="ORF">UL82_03570</name>
</gene>